<evidence type="ECO:0000313" key="1">
    <source>
        <dbReference type="EMBL" id="KAF0762325.1"/>
    </source>
</evidence>
<name>A0A6A5AM98_APHAT</name>
<dbReference type="Proteomes" id="UP000469452">
    <property type="component" value="Unassembled WGS sequence"/>
</dbReference>
<dbReference type="EMBL" id="VJMI01008036">
    <property type="protein sequence ID" value="KAF0762325.1"/>
    <property type="molecule type" value="Genomic_DNA"/>
</dbReference>
<evidence type="ECO:0000313" key="2">
    <source>
        <dbReference type="Proteomes" id="UP000469452"/>
    </source>
</evidence>
<gene>
    <name evidence="1" type="ORF">AaE_003323</name>
</gene>
<dbReference type="VEuPathDB" id="FungiDB:H257_03685"/>
<comment type="caution">
    <text evidence="1">The sequence shown here is derived from an EMBL/GenBank/DDBJ whole genome shotgun (WGS) entry which is preliminary data.</text>
</comment>
<sequence length="132" mass="14697">MAGRKKATPTEKSSRPELVAFVTSVANESSPDYRALSARRPSALNDIISVLRNGANHIHERAVAARALGLLMDRDVALRQRMKVDSDTLVDSLLQIINSCRHAKSQSTEYRKMHVNCCLVISMVMDGTLQRY</sequence>
<protein>
    <submittedName>
        <fullName evidence="1">Uncharacterized protein</fullName>
    </submittedName>
</protein>
<proteinExistence type="predicted"/>
<accession>A0A6A5AM98</accession>
<organism evidence="1 2">
    <name type="scientific">Aphanomyces astaci</name>
    <name type="common">Crayfish plague agent</name>
    <dbReference type="NCBI Taxonomy" id="112090"/>
    <lineage>
        <taxon>Eukaryota</taxon>
        <taxon>Sar</taxon>
        <taxon>Stramenopiles</taxon>
        <taxon>Oomycota</taxon>
        <taxon>Saprolegniomycetes</taxon>
        <taxon>Saprolegniales</taxon>
        <taxon>Verrucalvaceae</taxon>
        <taxon>Aphanomyces</taxon>
    </lineage>
</organism>
<dbReference type="AlphaFoldDB" id="A0A6A5AM98"/>
<reference evidence="1 2" key="1">
    <citation type="submission" date="2019-06" db="EMBL/GenBank/DDBJ databases">
        <title>Genomics analysis of Aphanomyces spp. identifies a new class of oomycete effector associated with host adaptation.</title>
        <authorList>
            <person name="Gaulin E."/>
        </authorList>
    </citation>
    <scope>NUCLEOTIDE SEQUENCE [LARGE SCALE GENOMIC DNA]</scope>
    <source>
        <strain evidence="1 2">E</strain>
    </source>
</reference>